<name>A0AAV5UTS9_9BILA</name>
<evidence type="ECO:0000313" key="7">
    <source>
        <dbReference type="EMBL" id="GMT10496.1"/>
    </source>
</evidence>
<keyword evidence="3" id="KW-0328">Glycosyltransferase</keyword>
<comment type="caution">
    <text evidence="7">The sequence shown here is derived from an EMBL/GenBank/DDBJ whole genome shotgun (WGS) entry which is preliminary data.</text>
</comment>
<dbReference type="GO" id="GO:0015020">
    <property type="term" value="F:glucuronosyltransferase activity"/>
    <property type="evidence" value="ECO:0007669"/>
    <property type="project" value="UniProtKB-EC"/>
</dbReference>
<feature type="non-terminal residue" evidence="7">
    <location>
        <position position="1"/>
    </location>
</feature>
<dbReference type="AlphaFoldDB" id="A0AAV5UTS9"/>
<evidence type="ECO:0000313" key="8">
    <source>
        <dbReference type="Proteomes" id="UP001432322"/>
    </source>
</evidence>
<comment type="similarity">
    <text evidence="1">Belongs to the UDP-glycosyltransferase family.</text>
</comment>
<keyword evidence="8" id="KW-1185">Reference proteome</keyword>
<gene>
    <name evidence="7" type="ORF">PFISCL1PPCAC_1793</name>
</gene>
<evidence type="ECO:0000256" key="2">
    <source>
        <dbReference type="ARBA" id="ARBA00012544"/>
    </source>
</evidence>
<proteinExistence type="inferred from homology"/>
<dbReference type="InterPro" id="IPR002213">
    <property type="entry name" value="UDP_glucos_trans"/>
</dbReference>
<dbReference type="Proteomes" id="UP001432322">
    <property type="component" value="Unassembled WGS sequence"/>
</dbReference>
<dbReference type="InterPro" id="IPR050271">
    <property type="entry name" value="UDP-glycosyltransferase"/>
</dbReference>
<dbReference type="Pfam" id="PF00201">
    <property type="entry name" value="UDPGT"/>
    <property type="match status" value="1"/>
</dbReference>
<dbReference type="PANTHER" id="PTHR48043:SF23">
    <property type="entry name" value="UDP-GLUCURONOSYLTRANSFERASE"/>
    <property type="match status" value="1"/>
</dbReference>
<evidence type="ECO:0000256" key="4">
    <source>
        <dbReference type="ARBA" id="ARBA00022679"/>
    </source>
</evidence>
<evidence type="ECO:0000256" key="6">
    <source>
        <dbReference type="ARBA" id="ARBA00047475"/>
    </source>
</evidence>
<keyword evidence="5" id="KW-0732">Signal</keyword>
<feature type="non-terminal residue" evidence="7">
    <location>
        <position position="163"/>
    </location>
</feature>
<sequence length="163" mass="18397">LLQVILSPIVDKRLGGVGTKKTRLIEDWQSILDTFLAECNSTLSQPGLIEQLKEEKFDVAFTEPTLDFCGPGLFYLLGIDKWAVVNSLAIVDGDFFYTQTPSNPSYIPSCAAMFGGQMGEQMTFIERISNLITFIVSSRYFQPHLAKYTELMRRIDPEMPETE</sequence>
<reference evidence="7" key="1">
    <citation type="submission" date="2023-10" db="EMBL/GenBank/DDBJ databases">
        <title>Genome assembly of Pristionchus species.</title>
        <authorList>
            <person name="Yoshida K."/>
            <person name="Sommer R.J."/>
        </authorList>
    </citation>
    <scope>NUCLEOTIDE SEQUENCE</scope>
    <source>
        <strain evidence="7">RS5133</strain>
    </source>
</reference>
<comment type="catalytic activity">
    <reaction evidence="6">
        <text>glucuronate acceptor + UDP-alpha-D-glucuronate = acceptor beta-D-glucuronoside + UDP + H(+)</text>
        <dbReference type="Rhea" id="RHEA:21032"/>
        <dbReference type="ChEBI" id="CHEBI:15378"/>
        <dbReference type="ChEBI" id="CHEBI:58052"/>
        <dbReference type="ChEBI" id="CHEBI:58223"/>
        <dbReference type="ChEBI" id="CHEBI:132367"/>
        <dbReference type="ChEBI" id="CHEBI:132368"/>
        <dbReference type="EC" id="2.4.1.17"/>
    </reaction>
</comment>
<keyword evidence="4" id="KW-0808">Transferase</keyword>
<organism evidence="7 8">
    <name type="scientific">Pristionchus fissidentatus</name>
    <dbReference type="NCBI Taxonomy" id="1538716"/>
    <lineage>
        <taxon>Eukaryota</taxon>
        <taxon>Metazoa</taxon>
        <taxon>Ecdysozoa</taxon>
        <taxon>Nematoda</taxon>
        <taxon>Chromadorea</taxon>
        <taxon>Rhabditida</taxon>
        <taxon>Rhabditina</taxon>
        <taxon>Diplogasteromorpha</taxon>
        <taxon>Diplogasteroidea</taxon>
        <taxon>Neodiplogasteridae</taxon>
        <taxon>Pristionchus</taxon>
    </lineage>
</organism>
<protein>
    <recommendedName>
        <fullName evidence="2">glucuronosyltransferase</fullName>
        <ecNumber evidence="2">2.4.1.17</ecNumber>
    </recommendedName>
</protein>
<evidence type="ECO:0000256" key="1">
    <source>
        <dbReference type="ARBA" id="ARBA00009995"/>
    </source>
</evidence>
<evidence type="ECO:0000256" key="5">
    <source>
        <dbReference type="ARBA" id="ARBA00022729"/>
    </source>
</evidence>
<dbReference type="EMBL" id="BTSY01000001">
    <property type="protein sequence ID" value="GMT10496.1"/>
    <property type="molecule type" value="Genomic_DNA"/>
</dbReference>
<evidence type="ECO:0000256" key="3">
    <source>
        <dbReference type="ARBA" id="ARBA00022676"/>
    </source>
</evidence>
<dbReference type="EC" id="2.4.1.17" evidence="2"/>
<accession>A0AAV5UTS9</accession>
<dbReference type="PANTHER" id="PTHR48043">
    <property type="entry name" value="EG:EG0003.4 PROTEIN-RELATED"/>
    <property type="match status" value="1"/>
</dbReference>
<dbReference type="SUPFAM" id="SSF53756">
    <property type="entry name" value="UDP-Glycosyltransferase/glycogen phosphorylase"/>
    <property type="match status" value="1"/>
</dbReference>